<comment type="pathway">
    <text evidence="1 9">Isoprenoid biosynthesis; isopentenyl diphosphate biosynthesis via DXP pathway; isopentenyl diphosphate from 1-deoxy-D-xylulose 5-phosphate: step 1/6.</text>
</comment>
<dbReference type="STRING" id="1121955.SAMN02745146_1123"/>
<name>A0A1M6CE06_9BACT</name>
<dbReference type="Proteomes" id="UP000184418">
    <property type="component" value="Unassembled WGS sequence"/>
</dbReference>
<evidence type="ECO:0000256" key="5">
    <source>
        <dbReference type="ARBA" id="ARBA00023002"/>
    </source>
</evidence>
<comment type="catalytic activity">
    <reaction evidence="8">
        <text>2-C-methyl-D-erythritol 4-phosphate + NADP(+) = 1-deoxy-D-xylulose 5-phosphate + NADPH + H(+)</text>
        <dbReference type="Rhea" id="RHEA:13717"/>
        <dbReference type="ChEBI" id="CHEBI:15378"/>
        <dbReference type="ChEBI" id="CHEBI:57783"/>
        <dbReference type="ChEBI" id="CHEBI:57792"/>
        <dbReference type="ChEBI" id="CHEBI:58262"/>
        <dbReference type="ChEBI" id="CHEBI:58349"/>
        <dbReference type="EC" id="1.1.1.267"/>
    </reaction>
    <physiologicalReaction direction="right-to-left" evidence="8">
        <dbReference type="Rhea" id="RHEA:13719"/>
    </physiologicalReaction>
</comment>
<feature type="binding site" evidence="9">
    <location>
        <position position="152"/>
    </location>
    <ligand>
        <name>Mn(2+)</name>
        <dbReference type="ChEBI" id="CHEBI:29035"/>
    </ligand>
</feature>
<dbReference type="EC" id="1.1.1.267" evidence="9"/>
<dbReference type="SUPFAM" id="SSF69055">
    <property type="entry name" value="1-deoxy-D-xylulose-5-phosphate reductoisomerase, C-terminal domain"/>
    <property type="match status" value="1"/>
</dbReference>
<dbReference type="GO" id="GO:0030604">
    <property type="term" value="F:1-deoxy-D-xylulose-5-phosphate reductoisomerase activity"/>
    <property type="evidence" value="ECO:0007669"/>
    <property type="project" value="UniProtKB-UniRule"/>
</dbReference>
<feature type="binding site" evidence="9">
    <location>
        <position position="223"/>
    </location>
    <ligand>
        <name>Mn(2+)</name>
        <dbReference type="ChEBI" id="CHEBI:29035"/>
    </ligand>
</feature>
<dbReference type="OrthoDB" id="9806546at2"/>
<keyword evidence="6 9" id="KW-0464">Manganese</keyword>
<keyword evidence="5 9" id="KW-0560">Oxidoreductase</keyword>
<feature type="binding site" evidence="9">
    <location>
        <position position="14"/>
    </location>
    <ligand>
        <name>NADPH</name>
        <dbReference type="ChEBI" id="CHEBI:57783"/>
    </ligand>
</feature>
<comment type="similarity">
    <text evidence="2 9">Belongs to the DXR family.</text>
</comment>
<comment type="caution">
    <text evidence="9">Lacks conserved residue(s) required for the propagation of feature annotation.</text>
</comment>
<accession>A0A1M6CE06</accession>
<evidence type="ECO:0000256" key="7">
    <source>
        <dbReference type="ARBA" id="ARBA00023229"/>
    </source>
</evidence>
<dbReference type="UniPathway" id="UPA00056">
    <property type="reaction ID" value="UER00092"/>
</dbReference>
<evidence type="ECO:0000256" key="3">
    <source>
        <dbReference type="ARBA" id="ARBA00022723"/>
    </source>
</evidence>
<sequence>MSASPKRVTLLGSTGSIGTQALDVIRAHPGRFRVAALSAQSNASLLIRQALEFRPAAVVIGDERQYDLVKAALAGQPTEVLAGAAALTEIAGRPTTDIVLTAMVGYAGLLPTVAAIRAGKDIALANKETLVVAGQLITELVKKHGVGLYPVDSEHSAIFQCLVGEERNPIEKIILTASGGPFRGRTAAQLATVTKAQALKHPNWDMGAKITIDSASLMNKGLEVIEAKWLFGLRDDQIDVVVHPQSIIHSLVQFQDGSLKAQLGLPDMKLPIQYALGYPERLPSDFPRFSFLDYPQLTFEQPDRATFRNLPLAFEAMRRGGNAPCVLNAANEVAVAAFLRDEIGFLEMPTLVENCLTKVSYLATPSLDDYVQTDGETRRVAQELVGRG</sequence>
<feature type="binding site" evidence="9">
    <location>
        <position position="201"/>
    </location>
    <ligand>
        <name>1-deoxy-D-xylulose 5-phosphate</name>
        <dbReference type="ChEBI" id="CHEBI:57792"/>
    </ligand>
</feature>
<evidence type="ECO:0000259" key="10">
    <source>
        <dbReference type="Pfam" id="PF02670"/>
    </source>
</evidence>
<dbReference type="GO" id="GO:0051484">
    <property type="term" value="P:isopentenyl diphosphate biosynthetic process, methylerythritol 4-phosphate pathway involved in terpenoid biosynthetic process"/>
    <property type="evidence" value="ECO:0007669"/>
    <property type="project" value="UniProtKB-ARBA"/>
</dbReference>
<keyword evidence="14" id="KW-1185">Reference proteome</keyword>
<feature type="domain" description="1-deoxy-D-xylulose 5-phosphate reductoisomerase C-terminal" evidence="11">
    <location>
        <begin position="148"/>
        <end position="231"/>
    </location>
</feature>
<dbReference type="InterPro" id="IPR036291">
    <property type="entry name" value="NAD(P)-bd_dom_sf"/>
</dbReference>
<gene>
    <name evidence="9" type="primary">dxr</name>
    <name evidence="13" type="ORF">SAMN02745146_1123</name>
</gene>
<feature type="binding site" evidence="9">
    <location>
        <position position="154"/>
    </location>
    <ligand>
        <name>Mn(2+)</name>
        <dbReference type="ChEBI" id="CHEBI:29035"/>
    </ligand>
</feature>
<dbReference type="AlphaFoldDB" id="A0A1M6CE06"/>
<feature type="domain" description="1-deoxy-D-xylulose 5-phosphate reductoisomerase N-terminal" evidence="10">
    <location>
        <begin position="8"/>
        <end position="134"/>
    </location>
</feature>
<dbReference type="RefSeq" id="WP_073106358.1">
    <property type="nucleotide sequence ID" value="NZ_FQYN01000002.1"/>
</dbReference>
<protein>
    <recommendedName>
        <fullName evidence="9">1-deoxy-D-xylulose 5-phosphate reductoisomerase</fullName>
        <shortName evidence="9">DXP reductoisomerase</shortName>
        <ecNumber evidence="9">1.1.1.267</ecNumber>
    </recommendedName>
    <alternativeName>
        <fullName evidence="9">1-deoxyxylulose-5-phosphate reductoisomerase</fullName>
    </alternativeName>
    <alternativeName>
        <fullName evidence="9">2-C-methyl-D-erythritol 4-phosphate synthase</fullName>
    </alternativeName>
</protein>
<dbReference type="PANTHER" id="PTHR30525">
    <property type="entry name" value="1-DEOXY-D-XYLULOSE 5-PHOSPHATE REDUCTOISOMERASE"/>
    <property type="match status" value="1"/>
</dbReference>
<feature type="binding site" evidence="9">
    <location>
        <position position="219"/>
    </location>
    <ligand>
        <name>1-deoxy-D-xylulose 5-phosphate</name>
        <dbReference type="ChEBI" id="CHEBI:57792"/>
    </ligand>
</feature>
<feature type="binding site" evidence="9">
    <location>
        <position position="223"/>
    </location>
    <ligand>
        <name>1-deoxy-D-xylulose 5-phosphate</name>
        <dbReference type="ChEBI" id="CHEBI:57792"/>
    </ligand>
</feature>
<feature type="binding site" evidence="9">
    <location>
        <position position="126"/>
    </location>
    <ligand>
        <name>NADPH</name>
        <dbReference type="ChEBI" id="CHEBI:57783"/>
    </ligand>
</feature>
<evidence type="ECO:0000256" key="6">
    <source>
        <dbReference type="ARBA" id="ARBA00023211"/>
    </source>
</evidence>
<dbReference type="GO" id="GO:0030145">
    <property type="term" value="F:manganese ion binding"/>
    <property type="evidence" value="ECO:0007669"/>
    <property type="project" value="TreeGrafter"/>
</dbReference>
<dbReference type="InterPro" id="IPR013644">
    <property type="entry name" value="DXP_reductoisomerase_C"/>
</dbReference>
<dbReference type="InterPro" id="IPR003821">
    <property type="entry name" value="DXP_reductoisomerase"/>
</dbReference>
<dbReference type="Pfam" id="PF13288">
    <property type="entry name" value="DXPR_C"/>
    <property type="match status" value="1"/>
</dbReference>
<keyword evidence="13" id="KW-0413">Isomerase</keyword>
<feature type="binding site" evidence="9">
    <location>
        <position position="214"/>
    </location>
    <ligand>
        <name>1-deoxy-D-xylulose 5-phosphate</name>
        <dbReference type="ChEBI" id="CHEBI:57792"/>
    </ligand>
</feature>
<feature type="binding site" evidence="9">
    <location>
        <position position="220"/>
    </location>
    <ligand>
        <name>1-deoxy-D-xylulose 5-phosphate</name>
        <dbReference type="ChEBI" id="CHEBI:57792"/>
    </ligand>
</feature>
<keyword evidence="9" id="KW-0460">Magnesium</keyword>
<evidence type="ECO:0000259" key="11">
    <source>
        <dbReference type="Pfam" id="PF08436"/>
    </source>
</evidence>
<dbReference type="InterPro" id="IPR026877">
    <property type="entry name" value="DXPR_C"/>
</dbReference>
<keyword evidence="4 9" id="KW-0521">NADP</keyword>
<feature type="domain" description="DXP reductoisomerase C-terminal" evidence="12">
    <location>
        <begin position="263"/>
        <end position="379"/>
    </location>
</feature>
<dbReference type="Pfam" id="PF02670">
    <property type="entry name" value="DXP_reductoisom"/>
    <property type="match status" value="1"/>
</dbReference>
<evidence type="ECO:0000256" key="9">
    <source>
        <dbReference type="HAMAP-Rule" id="MF_00183"/>
    </source>
</evidence>
<comment type="cofactor">
    <cofactor evidence="9">
        <name>Mg(2+)</name>
        <dbReference type="ChEBI" id="CHEBI:18420"/>
    </cofactor>
    <cofactor evidence="9">
        <name>Mn(2+)</name>
        <dbReference type="ChEBI" id="CHEBI:29035"/>
    </cofactor>
</comment>
<organism evidence="13 14">
    <name type="scientific">Hymenobacter daecheongensis DSM 21074</name>
    <dbReference type="NCBI Taxonomy" id="1121955"/>
    <lineage>
        <taxon>Bacteria</taxon>
        <taxon>Pseudomonadati</taxon>
        <taxon>Bacteroidota</taxon>
        <taxon>Cytophagia</taxon>
        <taxon>Cytophagales</taxon>
        <taxon>Hymenobacteraceae</taxon>
        <taxon>Hymenobacter</taxon>
    </lineage>
</organism>
<feature type="binding site" evidence="9">
    <location>
        <position position="15"/>
    </location>
    <ligand>
        <name>NADPH</name>
        <dbReference type="ChEBI" id="CHEBI:57783"/>
    </ligand>
</feature>
<dbReference type="GO" id="GO:0016853">
    <property type="term" value="F:isomerase activity"/>
    <property type="evidence" value="ECO:0007669"/>
    <property type="project" value="UniProtKB-KW"/>
</dbReference>
<keyword evidence="7 9" id="KW-0414">Isoprene biosynthesis</keyword>
<evidence type="ECO:0000256" key="4">
    <source>
        <dbReference type="ARBA" id="ARBA00022857"/>
    </source>
</evidence>
<dbReference type="FunFam" id="3.40.50.720:FF:000045">
    <property type="entry name" value="1-deoxy-D-xylulose 5-phosphate reductoisomerase"/>
    <property type="match status" value="1"/>
</dbReference>
<dbReference type="InterPro" id="IPR036169">
    <property type="entry name" value="DXPR_C_sf"/>
</dbReference>
<dbReference type="GO" id="GO:0070402">
    <property type="term" value="F:NADPH binding"/>
    <property type="evidence" value="ECO:0007669"/>
    <property type="project" value="InterPro"/>
</dbReference>
<dbReference type="Gene3D" id="1.10.1740.10">
    <property type="match status" value="1"/>
</dbReference>
<feature type="binding site" evidence="9">
    <location>
        <position position="178"/>
    </location>
    <ligand>
        <name>1-deoxy-D-xylulose 5-phosphate</name>
        <dbReference type="ChEBI" id="CHEBI:57792"/>
    </ligand>
</feature>
<evidence type="ECO:0000256" key="1">
    <source>
        <dbReference type="ARBA" id="ARBA00005094"/>
    </source>
</evidence>
<comment type="function">
    <text evidence="9">Catalyzes the NADPH-dependent rearrangement and reduction of 1-deoxy-D-xylulose-5-phosphate (DXP) to 2-C-methyl-D-erythritol 4-phosphate (MEP).</text>
</comment>
<proteinExistence type="inferred from homology"/>
<dbReference type="SUPFAM" id="SSF55347">
    <property type="entry name" value="Glyceraldehyde-3-phosphate dehydrogenase-like, C-terminal domain"/>
    <property type="match status" value="1"/>
</dbReference>
<feature type="binding site" evidence="9">
    <location>
        <position position="42"/>
    </location>
    <ligand>
        <name>NADPH</name>
        <dbReference type="ChEBI" id="CHEBI:57783"/>
    </ligand>
</feature>
<dbReference type="HAMAP" id="MF_00183">
    <property type="entry name" value="DXP_reductoisom"/>
    <property type="match status" value="1"/>
</dbReference>
<reference evidence="13 14" key="1">
    <citation type="submission" date="2016-11" db="EMBL/GenBank/DDBJ databases">
        <authorList>
            <person name="Jaros S."/>
            <person name="Januszkiewicz K."/>
            <person name="Wedrychowicz H."/>
        </authorList>
    </citation>
    <scope>NUCLEOTIDE SEQUENCE [LARGE SCALE GENOMIC DNA]</scope>
    <source>
        <strain evidence="13 14">DSM 21074</strain>
    </source>
</reference>
<evidence type="ECO:0000256" key="2">
    <source>
        <dbReference type="ARBA" id="ARBA00006825"/>
    </source>
</evidence>
<dbReference type="NCBIfam" id="TIGR00243">
    <property type="entry name" value="Dxr"/>
    <property type="match status" value="1"/>
</dbReference>
<feature type="binding site" evidence="9">
    <location>
        <position position="127"/>
    </location>
    <ligand>
        <name>1-deoxy-D-xylulose 5-phosphate</name>
        <dbReference type="ChEBI" id="CHEBI:57792"/>
    </ligand>
</feature>
<dbReference type="PANTHER" id="PTHR30525:SF0">
    <property type="entry name" value="1-DEOXY-D-XYLULOSE 5-PHOSPHATE REDUCTOISOMERASE, CHLOROPLASTIC"/>
    <property type="match status" value="1"/>
</dbReference>
<dbReference type="SUPFAM" id="SSF51735">
    <property type="entry name" value="NAD(P)-binding Rossmann-fold domains"/>
    <property type="match status" value="1"/>
</dbReference>
<evidence type="ECO:0000313" key="14">
    <source>
        <dbReference type="Proteomes" id="UP000184418"/>
    </source>
</evidence>
<feature type="binding site" evidence="9">
    <location>
        <position position="16"/>
    </location>
    <ligand>
        <name>NADPH</name>
        <dbReference type="ChEBI" id="CHEBI:57783"/>
    </ligand>
</feature>
<feature type="binding site" evidence="9">
    <location>
        <position position="153"/>
    </location>
    <ligand>
        <name>1-deoxy-D-xylulose 5-phosphate</name>
        <dbReference type="ChEBI" id="CHEBI:57792"/>
    </ligand>
</feature>
<dbReference type="InterPro" id="IPR013512">
    <property type="entry name" value="DXP_reductoisomerase_N"/>
</dbReference>
<evidence type="ECO:0000256" key="8">
    <source>
        <dbReference type="ARBA" id="ARBA00048543"/>
    </source>
</evidence>
<dbReference type="NCBIfam" id="NF009114">
    <property type="entry name" value="PRK12464.1"/>
    <property type="match status" value="1"/>
</dbReference>
<dbReference type="Pfam" id="PF08436">
    <property type="entry name" value="DXP_redisom_C"/>
    <property type="match status" value="1"/>
</dbReference>
<dbReference type="EMBL" id="FQYN01000002">
    <property type="protein sequence ID" value="SHI59247.1"/>
    <property type="molecule type" value="Genomic_DNA"/>
</dbReference>
<evidence type="ECO:0000259" key="12">
    <source>
        <dbReference type="Pfam" id="PF13288"/>
    </source>
</evidence>
<feature type="binding site" evidence="9">
    <location>
        <position position="207"/>
    </location>
    <ligand>
        <name>NADPH</name>
        <dbReference type="ChEBI" id="CHEBI:57783"/>
    </ligand>
</feature>
<dbReference type="Gene3D" id="3.40.50.720">
    <property type="entry name" value="NAD(P)-binding Rossmann-like Domain"/>
    <property type="match status" value="1"/>
</dbReference>
<keyword evidence="3 9" id="KW-0479">Metal-binding</keyword>
<dbReference type="PIRSF" id="PIRSF006205">
    <property type="entry name" value="Dxp_reductismrs"/>
    <property type="match status" value="1"/>
</dbReference>
<evidence type="ECO:0000313" key="13">
    <source>
        <dbReference type="EMBL" id="SHI59247.1"/>
    </source>
</evidence>
<feature type="binding site" evidence="9">
    <location>
        <position position="128"/>
    </location>
    <ligand>
        <name>NADPH</name>
        <dbReference type="ChEBI" id="CHEBI:57783"/>
    </ligand>
</feature>
<feature type="binding site" evidence="9">
    <location>
        <position position="154"/>
    </location>
    <ligand>
        <name>1-deoxy-D-xylulose 5-phosphate</name>
        <dbReference type="ChEBI" id="CHEBI:57792"/>
    </ligand>
</feature>
<feature type="binding site" evidence="9">
    <location>
        <position position="17"/>
    </location>
    <ligand>
        <name>NADPH</name>
        <dbReference type="ChEBI" id="CHEBI:57783"/>
    </ligand>
</feature>